<sequence length="131" mass="15202">MDANGRELVLKDEAHAIVGGAMEVHNGLGFGLNEKPYENALVVEFTHRGIPFVQQPRFPVLWRNVKVGEFIPDLIAFERIVVDTKTIEQITDHERGQMLNYLRITQFPLGLIINFKHRRLQWERIVLTLTR</sequence>
<keyword evidence="2" id="KW-1185">Reference proteome</keyword>
<evidence type="ECO:0008006" key="3">
    <source>
        <dbReference type="Google" id="ProtNLM"/>
    </source>
</evidence>
<name>A0ABP9ULM8_9BACT</name>
<protein>
    <recommendedName>
        <fullName evidence="3">GxxExxY protein</fullName>
    </recommendedName>
</protein>
<organism evidence="1 2">
    <name type="scientific">Haloferula sargassicola</name>
    <dbReference type="NCBI Taxonomy" id="490096"/>
    <lineage>
        <taxon>Bacteria</taxon>
        <taxon>Pseudomonadati</taxon>
        <taxon>Verrucomicrobiota</taxon>
        <taxon>Verrucomicrobiia</taxon>
        <taxon>Verrucomicrobiales</taxon>
        <taxon>Verrucomicrobiaceae</taxon>
        <taxon>Haloferula</taxon>
    </lineage>
</organism>
<reference evidence="1 2" key="1">
    <citation type="submission" date="2024-02" db="EMBL/GenBank/DDBJ databases">
        <title>Haloferula sargassicola NBRC 104335.</title>
        <authorList>
            <person name="Ichikawa N."/>
            <person name="Katano-Makiyama Y."/>
            <person name="Hidaka K."/>
        </authorList>
    </citation>
    <scope>NUCLEOTIDE SEQUENCE [LARGE SCALE GENOMIC DNA]</scope>
    <source>
        <strain evidence="1 2">NBRC 104335</strain>
    </source>
</reference>
<comment type="caution">
    <text evidence="1">The sequence shown here is derived from an EMBL/GenBank/DDBJ whole genome shotgun (WGS) entry which is preliminary data.</text>
</comment>
<dbReference type="Pfam" id="PF13366">
    <property type="entry name" value="PDDEXK_3"/>
    <property type="match status" value="1"/>
</dbReference>
<evidence type="ECO:0000313" key="1">
    <source>
        <dbReference type="EMBL" id="GAA5482501.1"/>
    </source>
</evidence>
<accession>A0ABP9ULM8</accession>
<dbReference type="RefSeq" id="WP_353566640.1">
    <property type="nucleotide sequence ID" value="NZ_BAABRI010000008.1"/>
</dbReference>
<proteinExistence type="predicted"/>
<dbReference type="EMBL" id="BAABRI010000008">
    <property type="protein sequence ID" value="GAA5482501.1"/>
    <property type="molecule type" value="Genomic_DNA"/>
</dbReference>
<gene>
    <name evidence="1" type="ORF">Hsar01_01723</name>
</gene>
<dbReference type="InterPro" id="IPR026350">
    <property type="entry name" value="GxxExxY"/>
</dbReference>
<dbReference type="NCBIfam" id="TIGR04256">
    <property type="entry name" value="GxxExxY"/>
    <property type="match status" value="1"/>
</dbReference>
<evidence type="ECO:0000313" key="2">
    <source>
        <dbReference type="Proteomes" id="UP001476282"/>
    </source>
</evidence>
<dbReference type="Proteomes" id="UP001476282">
    <property type="component" value="Unassembled WGS sequence"/>
</dbReference>